<dbReference type="CDD" id="cd06257">
    <property type="entry name" value="DnaJ"/>
    <property type="match status" value="1"/>
</dbReference>
<dbReference type="Gene3D" id="1.10.287.110">
    <property type="entry name" value="DnaJ domain"/>
    <property type="match status" value="1"/>
</dbReference>
<dbReference type="PANTHER" id="PTHR14021:SF15">
    <property type="entry name" value="IRON-SULFUR CLUSTER CO-CHAPERONE PROTEIN HSCB"/>
    <property type="match status" value="1"/>
</dbReference>
<sequence length="187" mass="21093">MSEIQPTTPPVVDDFFALFGIEPGFALDATDLAGRYRDLQRSVHPDRFAGASDRDRLLAVQKASLINEAYQTLRDPLRRACYLLERRGFDPGLENNTVMDPAFLMDQLELREGLEEARDAERPAEAVARVAGDIEARIDALRTELAREFDSGTAESLQAACEAVRRLQFMERLHQQATDLEEELLEL</sequence>
<comment type="subunit">
    <text evidence="4">Interacts with HscA and stimulates its ATPase activity.</text>
</comment>
<dbReference type="SMART" id="SM00271">
    <property type="entry name" value="DnaJ"/>
    <property type="match status" value="1"/>
</dbReference>
<accession>A0A369CE37</accession>
<dbReference type="EMBL" id="QPJY01000002">
    <property type="protein sequence ID" value="RCX31831.1"/>
    <property type="molecule type" value="Genomic_DNA"/>
</dbReference>
<comment type="function">
    <text evidence="3 4">Co-chaperone involved in the maturation of iron-sulfur cluster-containing proteins. Seems to help targeting proteins to be folded toward HscA.</text>
</comment>
<dbReference type="GO" id="GO:0044571">
    <property type="term" value="P:[2Fe-2S] cluster assembly"/>
    <property type="evidence" value="ECO:0007669"/>
    <property type="project" value="InterPro"/>
</dbReference>
<dbReference type="Pfam" id="PF07743">
    <property type="entry name" value="HSCB_C"/>
    <property type="match status" value="1"/>
</dbReference>
<dbReference type="InterPro" id="IPR036869">
    <property type="entry name" value="J_dom_sf"/>
</dbReference>
<comment type="caution">
    <text evidence="6">The sequence shown here is derived from an EMBL/GenBank/DDBJ whole genome shotgun (WGS) entry which is preliminary data.</text>
</comment>
<dbReference type="GO" id="GO:0051259">
    <property type="term" value="P:protein complex oligomerization"/>
    <property type="evidence" value="ECO:0007669"/>
    <property type="project" value="InterPro"/>
</dbReference>
<dbReference type="GO" id="GO:0051087">
    <property type="term" value="F:protein-folding chaperone binding"/>
    <property type="evidence" value="ECO:0007669"/>
    <property type="project" value="InterPro"/>
</dbReference>
<dbReference type="SUPFAM" id="SSF47144">
    <property type="entry name" value="HSC20 (HSCB), C-terminal oligomerisation domain"/>
    <property type="match status" value="1"/>
</dbReference>
<protein>
    <recommendedName>
        <fullName evidence="4">Co-chaperone protein HscB homolog</fullName>
    </recommendedName>
</protein>
<gene>
    <name evidence="4" type="primary">hscB</name>
    <name evidence="6" type="ORF">DFQ59_102178</name>
</gene>
<dbReference type="Gene3D" id="1.20.1280.20">
    <property type="entry name" value="HscB, C-terminal domain"/>
    <property type="match status" value="1"/>
</dbReference>
<dbReference type="PROSITE" id="PS50076">
    <property type="entry name" value="DNAJ_2"/>
    <property type="match status" value="1"/>
</dbReference>
<evidence type="ECO:0000256" key="2">
    <source>
        <dbReference type="ARBA" id="ARBA00023186"/>
    </source>
</evidence>
<evidence type="ECO:0000313" key="6">
    <source>
        <dbReference type="EMBL" id="RCX31831.1"/>
    </source>
</evidence>
<organism evidence="6 7">
    <name type="scientific">Thioalbus denitrificans</name>
    <dbReference type="NCBI Taxonomy" id="547122"/>
    <lineage>
        <taxon>Bacteria</taxon>
        <taxon>Pseudomonadati</taxon>
        <taxon>Pseudomonadota</taxon>
        <taxon>Gammaproteobacteria</taxon>
        <taxon>Chromatiales</taxon>
        <taxon>Ectothiorhodospiraceae</taxon>
        <taxon>Thioalbus</taxon>
    </lineage>
</organism>
<dbReference type="GO" id="GO:1990230">
    <property type="term" value="C:iron-sulfur cluster transfer complex"/>
    <property type="evidence" value="ECO:0007669"/>
    <property type="project" value="TreeGrafter"/>
</dbReference>
<reference evidence="6 7" key="1">
    <citation type="submission" date="2018-07" db="EMBL/GenBank/DDBJ databases">
        <title>Genomic Encyclopedia of Type Strains, Phase IV (KMG-IV): sequencing the most valuable type-strain genomes for metagenomic binning, comparative biology and taxonomic classification.</title>
        <authorList>
            <person name="Goeker M."/>
        </authorList>
    </citation>
    <scope>NUCLEOTIDE SEQUENCE [LARGE SCALE GENOMIC DNA]</scope>
    <source>
        <strain evidence="6 7">DSM 26407</strain>
    </source>
</reference>
<evidence type="ECO:0000256" key="3">
    <source>
        <dbReference type="ARBA" id="ARBA00025596"/>
    </source>
</evidence>
<keyword evidence="2 4" id="KW-0143">Chaperone</keyword>
<dbReference type="SUPFAM" id="SSF46565">
    <property type="entry name" value="Chaperone J-domain"/>
    <property type="match status" value="1"/>
</dbReference>
<proteinExistence type="inferred from homology"/>
<dbReference type="Pfam" id="PF00226">
    <property type="entry name" value="DnaJ"/>
    <property type="match status" value="1"/>
</dbReference>
<evidence type="ECO:0000259" key="5">
    <source>
        <dbReference type="PROSITE" id="PS50076"/>
    </source>
</evidence>
<dbReference type="Proteomes" id="UP000252707">
    <property type="component" value="Unassembled WGS sequence"/>
</dbReference>
<evidence type="ECO:0000256" key="1">
    <source>
        <dbReference type="ARBA" id="ARBA00010476"/>
    </source>
</evidence>
<dbReference type="NCBIfam" id="TIGR00714">
    <property type="entry name" value="hscB"/>
    <property type="match status" value="1"/>
</dbReference>
<dbReference type="GO" id="GO:0001671">
    <property type="term" value="F:ATPase activator activity"/>
    <property type="evidence" value="ECO:0007669"/>
    <property type="project" value="InterPro"/>
</dbReference>
<dbReference type="RefSeq" id="WP_211314798.1">
    <property type="nucleotide sequence ID" value="NZ_QPJY01000002.1"/>
</dbReference>
<dbReference type="InterPro" id="IPR004640">
    <property type="entry name" value="HscB"/>
</dbReference>
<dbReference type="PANTHER" id="PTHR14021">
    <property type="entry name" value="IRON-SULFUR CLUSTER CO-CHAPERONE PROTEIN HSCB"/>
    <property type="match status" value="1"/>
</dbReference>
<dbReference type="AlphaFoldDB" id="A0A369CE37"/>
<keyword evidence="7" id="KW-1185">Reference proteome</keyword>
<dbReference type="InterPro" id="IPR009073">
    <property type="entry name" value="HscB_oligo_C"/>
</dbReference>
<feature type="domain" description="J" evidence="5">
    <location>
        <begin position="14"/>
        <end position="93"/>
    </location>
</feature>
<dbReference type="HAMAP" id="MF_00682">
    <property type="entry name" value="HscB"/>
    <property type="match status" value="1"/>
</dbReference>
<evidence type="ECO:0000313" key="7">
    <source>
        <dbReference type="Proteomes" id="UP000252707"/>
    </source>
</evidence>
<evidence type="ECO:0000256" key="4">
    <source>
        <dbReference type="HAMAP-Rule" id="MF_00682"/>
    </source>
</evidence>
<dbReference type="InterPro" id="IPR036386">
    <property type="entry name" value="HscB_C_sf"/>
</dbReference>
<name>A0A369CE37_9GAMM</name>
<dbReference type="InterPro" id="IPR001623">
    <property type="entry name" value="DnaJ_domain"/>
</dbReference>
<comment type="similarity">
    <text evidence="1 4">Belongs to the HscB family.</text>
</comment>
<dbReference type="GO" id="GO:0006457">
    <property type="term" value="P:protein folding"/>
    <property type="evidence" value="ECO:0007669"/>
    <property type="project" value="UniProtKB-UniRule"/>
</dbReference>